<reference evidence="1" key="1">
    <citation type="submission" date="2018-06" db="EMBL/GenBank/DDBJ databases">
        <authorList>
            <person name="Zhirakovskaya E."/>
        </authorList>
    </citation>
    <scope>NUCLEOTIDE SEQUENCE</scope>
</reference>
<accession>A0A3B0V0X9</accession>
<name>A0A3B0V0X9_9ZZZZ</name>
<evidence type="ECO:0000313" key="1">
    <source>
        <dbReference type="EMBL" id="VAW32432.1"/>
    </source>
</evidence>
<proteinExistence type="predicted"/>
<protein>
    <submittedName>
        <fullName evidence="1">Uncharacterized protein</fullName>
    </submittedName>
</protein>
<dbReference type="EMBL" id="UOEV01000049">
    <property type="protein sequence ID" value="VAW32432.1"/>
    <property type="molecule type" value="Genomic_DNA"/>
</dbReference>
<dbReference type="AlphaFoldDB" id="A0A3B0V0X9"/>
<organism evidence="1">
    <name type="scientific">hydrothermal vent metagenome</name>
    <dbReference type="NCBI Taxonomy" id="652676"/>
    <lineage>
        <taxon>unclassified sequences</taxon>
        <taxon>metagenomes</taxon>
        <taxon>ecological metagenomes</taxon>
    </lineage>
</organism>
<sequence>MGYVVAELASIALFAGFIGLTQYEIHLGARILPRFRASIDRFATRVSFVIMHVDFAEFIHESIRQIVERFVHDSAQMALRITRYVEMRLSRIVRYFRARFATRDMDADGITQNTTQKSSAYVRAITDFKQKLRNETKQSKDKHSIE</sequence>
<gene>
    <name evidence="1" type="ORF">MNBD_CPR01-349</name>
</gene>